<protein>
    <submittedName>
        <fullName evidence="1">Uncharacterized protein</fullName>
    </submittedName>
</protein>
<comment type="caution">
    <text evidence="1">The sequence shown here is derived from an EMBL/GenBank/DDBJ whole genome shotgun (WGS) entry which is preliminary data.</text>
</comment>
<proteinExistence type="predicted"/>
<keyword evidence="2" id="KW-1185">Reference proteome</keyword>
<dbReference type="STRING" id="629741.GCWU000324_01159"/>
<accession>C4GG92</accession>
<sequence>MIDAVGKRQPENDGMVVFRLPFCAKNVGERLVFYFQAAFHFRLKPLQNQVGRAFMPDVFSCGVLR</sequence>
<evidence type="ECO:0000313" key="1">
    <source>
        <dbReference type="EMBL" id="EEP69247.1"/>
    </source>
</evidence>
<evidence type="ECO:0000313" key="2">
    <source>
        <dbReference type="Proteomes" id="UP000003009"/>
    </source>
</evidence>
<dbReference type="EMBL" id="ACJW02000002">
    <property type="protein sequence ID" value="EEP69247.1"/>
    <property type="molecule type" value="Genomic_DNA"/>
</dbReference>
<dbReference type="HOGENOM" id="CLU_2844021_0_0_4"/>
<gene>
    <name evidence="1" type="ORF">GCWU000324_01159</name>
</gene>
<dbReference type="Proteomes" id="UP000003009">
    <property type="component" value="Unassembled WGS sequence"/>
</dbReference>
<organism evidence="1 2">
    <name type="scientific">Kingella oralis ATCC 51147</name>
    <dbReference type="NCBI Taxonomy" id="629741"/>
    <lineage>
        <taxon>Bacteria</taxon>
        <taxon>Pseudomonadati</taxon>
        <taxon>Pseudomonadota</taxon>
        <taxon>Betaproteobacteria</taxon>
        <taxon>Neisseriales</taxon>
        <taxon>Neisseriaceae</taxon>
        <taxon>Kingella</taxon>
    </lineage>
</organism>
<name>C4GG92_9NEIS</name>
<dbReference type="AlphaFoldDB" id="C4GG92"/>
<reference evidence="1" key="1">
    <citation type="submission" date="2009-04" db="EMBL/GenBank/DDBJ databases">
        <authorList>
            <person name="Weinstock G."/>
            <person name="Sodergren E."/>
            <person name="Clifton S."/>
            <person name="Fulton L."/>
            <person name="Fulton B."/>
            <person name="Courtney L."/>
            <person name="Fronick C."/>
            <person name="Harrison M."/>
            <person name="Strong C."/>
            <person name="Farmer C."/>
            <person name="Delahaunty K."/>
            <person name="Markovic C."/>
            <person name="Hall O."/>
            <person name="Minx P."/>
            <person name="Tomlinson C."/>
            <person name="Mitreva M."/>
            <person name="Nelson J."/>
            <person name="Hou S."/>
            <person name="Wollam A."/>
            <person name="Pepin K.H."/>
            <person name="Johnson M."/>
            <person name="Bhonagiri V."/>
            <person name="Nash W.E."/>
            <person name="Warren W."/>
            <person name="Chinwalla A."/>
            <person name="Mardis E.R."/>
            <person name="Wilson R.K."/>
        </authorList>
    </citation>
    <scope>NUCLEOTIDE SEQUENCE [LARGE SCALE GENOMIC DNA]</scope>
    <source>
        <strain evidence="1">ATCC 51147</strain>
    </source>
</reference>